<comment type="caution">
    <text evidence="5">The sequence shown here is derived from an EMBL/GenBank/DDBJ whole genome shotgun (WGS) entry which is preliminary data.</text>
</comment>
<evidence type="ECO:0000313" key="5">
    <source>
        <dbReference type="EMBL" id="RIA96729.1"/>
    </source>
</evidence>
<evidence type="ECO:0000256" key="1">
    <source>
        <dbReference type="ARBA" id="ARBA00022441"/>
    </source>
</evidence>
<dbReference type="PANTHER" id="PTHR46093:SF18">
    <property type="entry name" value="FIBRONECTIN TYPE-III DOMAIN-CONTAINING PROTEIN"/>
    <property type="match status" value="1"/>
</dbReference>
<protein>
    <recommendedName>
        <fullName evidence="7">Galactose oxidase</fullName>
    </recommendedName>
</protein>
<feature type="region of interest" description="Disordered" evidence="3">
    <location>
        <begin position="390"/>
        <end position="413"/>
    </location>
</feature>
<dbReference type="Pfam" id="PF24681">
    <property type="entry name" value="Kelch_KLHDC2_KLHL20_DRC7"/>
    <property type="match status" value="1"/>
</dbReference>
<dbReference type="AlphaFoldDB" id="A0A397TH90"/>
<keyword evidence="4" id="KW-0732">Signal</keyword>
<dbReference type="InterPro" id="IPR015915">
    <property type="entry name" value="Kelch-typ_b-propeller"/>
</dbReference>
<evidence type="ECO:0000256" key="3">
    <source>
        <dbReference type="SAM" id="MobiDB-lite"/>
    </source>
</evidence>
<evidence type="ECO:0000313" key="6">
    <source>
        <dbReference type="Proteomes" id="UP000265703"/>
    </source>
</evidence>
<organism evidence="5 6">
    <name type="scientific">Glomus cerebriforme</name>
    <dbReference type="NCBI Taxonomy" id="658196"/>
    <lineage>
        <taxon>Eukaryota</taxon>
        <taxon>Fungi</taxon>
        <taxon>Fungi incertae sedis</taxon>
        <taxon>Mucoromycota</taxon>
        <taxon>Glomeromycotina</taxon>
        <taxon>Glomeromycetes</taxon>
        <taxon>Glomerales</taxon>
        <taxon>Glomeraceae</taxon>
        <taxon>Glomus</taxon>
    </lineage>
</organism>
<evidence type="ECO:0000256" key="4">
    <source>
        <dbReference type="SAM" id="SignalP"/>
    </source>
</evidence>
<dbReference type="Proteomes" id="UP000265703">
    <property type="component" value="Unassembled WGS sequence"/>
</dbReference>
<gene>
    <name evidence="5" type="ORF">C1645_871835</name>
</gene>
<dbReference type="PANTHER" id="PTHR46093">
    <property type="entry name" value="ACYL-COA-BINDING DOMAIN-CONTAINING PROTEIN 5"/>
    <property type="match status" value="1"/>
</dbReference>
<dbReference type="EMBL" id="QKYT01000039">
    <property type="protein sequence ID" value="RIA96729.1"/>
    <property type="molecule type" value="Genomic_DNA"/>
</dbReference>
<feature type="compositionally biased region" description="Polar residues" evidence="3">
    <location>
        <begin position="392"/>
        <end position="403"/>
    </location>
</feature>
<evidence type="ECO:0000256" key="2">
    <source>
        <dbReference type="ARBA" id="ARBA00022737"/>
    </source>
</evidence>
<dbReference type="Gene3D" id="2.120.10.80">
    <property type="entry name" value="Kelch-type beta propeller"/>
    <property type="match status" value="2"/>
</dbReference>
<keyword evidence="2" id="KW-0677">Repeat</keyword>
<reference evidence="5 6" key="1">
    <citation type="submission" date="2018-06" db="EMBL/GenBank/DDBJ databases">
        <title>Comparative genomics reveals the genomic features of Rhizophagus irregularis, R. cerebriforme, R. diaphanum and Gigaspora rosea, and their symbiotic lifestyle signature.</title>
        <authorList>
            <person name="Morin E."/>
            <person name="San Clemente H."/>
            <person name="Chen E.C.H."/>
            <person name="De La Providencia I."/>
            <person name="Hainaut M."/>
            <person name="Kuo A."/>
            <person name="Kohler A."/>
            <person name="Murat C."/>
            <person name="Tang N."/>
            <person name="Roy S."/>
            <person name="Loubradou J."/>
            <person name="Henrissat B."/>
            <person name="Grigoriev I.V."/>
            <person name="Corradi N."/>
            <person name="Roux C."/>
            <person name="Martin F.M."/>
        </authorList>
    </citation>
    <scope>NUCLEOTIDE SEQUENCE [LARGE SCALE GENOMIC DNA]</scope>
    <source>
        <strain evidence="5 6">DAOM 227022</strain>
    </source>
</reference>
<dbReference type="OrthoDB" id="432528at2759"/>
<name>A0A397TH90_9GLOM</name>
<proteinExistence type="predicted"/>
<dbReference type="STRING" id="658196.A0A397TH90"/>
<accession>A0A397TH90</accession>
<feature type="signal peptide" evidence="4">
    <location>
        <begin position="1"/>
        <end position="23"/>
    </location>
</feature>
<dbReference type="SUPFAM" id="SSF117281">
    <property type="entry name" value="Kelch motif"/>
    <property type="match status" value="1"/>
</dbReference>
<sequence>MFKMIATYIIFWVLIQLLVEINCQMIPFKPKQRYLHTATLINNKLYILGGFYLNHKLSGNEFFYLDFSVPFNTQNLLWQDLSSINIVPPHGAAATVKGGANNNTLFLYGGVSKRIIMELVYAYDPQENAWSTPTIVGLNTIRKRNLIGIMDYNGKMYLWSGLVFDNNPKGKLTLADDMLILDTINLNWGKGSSVGAPTPRFNYAAVMLANNSIIYLGGYGNKELELSEVYIYDTINDSWDIKETSGKIPSNRNGFSAVLGLDGQKIIIFGGTATDAENSLCILNLTDFEWYIPKISGQIPKGRMYHQANVIGNYMVISFGMGYDQLTESDILLLDINNNDEYTWTNDFITLPSSSSVPSPTVTQLSPPTNSPILQQQSVAVGTILGSLFDDSPQNNSDDNGVQEQPEKWNLKF</sequence>
<feature type="chain" id="PRO_5017372645" description="Galactose oxidase" evidence="4">
    <location>
        <begin position="24"/>
        <end position="413"/>
    </location>
</feature>
<keyword evidence="6" id="KW-1185">Reference proteome</keyword>
<keyword evidence="1" id="KW-0880">Kelch repeat</keyword>
<evidence type="ECO:0008006" key="7">
    <source>
        <dbReference type="Google" id="ProtNLM"/>
    </source>
</evidence>